<sequence>MSKNTQFSHPQLFRYLSNAEQESLIGGQIYPQLDVLVEGNSFFQKTDIETEGKNDLKLASGDSSSQTTKYKLSQVTMALSLTFGLLTISSIGDKLSNLLPGFLNNLFS</sequence>
<dbReference type="OrthoDB" id="495593at2"/>
<accession>A0A480ABJ3</accession>
<protein>
    <submittedName>
        <fullName evidence="1">Uncharacterized protein</fullName>
    </submittedName>
</protein>
<evidence type="ECO:0000313" key="2">
    <source>
        <dbReference type="Proteomes" id="UP000299367"/>
    </source>
</evidence>
<dbReference type="RefSeq" id="WP_137907556.1">
    <property type="nucleotide sequence ID" value="NZ_BJCF01000013.1"/>
</dbReference>
<proteinExistence type="predicted"/>
<name>A0A480ABJ3_9CYAN</name>
<evidence type="ECO:0000313" key="1">
    <source>
        <dbReference type="EMBL" id="GCL41882.1"/>
    </source>
</evidence>
<dbReference type="AlphaFoldDB" id="A0A480ABJ3"/>
<organism evidence="1 2">
    <name type="scientific">Dolichospermum planctonicum</name>
    <dbReference type="NCBI Taxonomy" id="136072"/>
    <lineage>
        <taxon>Bacteria</taxon>
        <taxon>Bacillati</taxon>
        <taxon>Cyanobacteriota</taxon>
        <taxon>Cyanophyceae</taxon>
        <taxon>Nostocales</taxon>
        <taxon>Aphanizomenonaceae</taxon>
        <taxon>Dolichospermum</taxon>
    </lineage>
</organism>
<comment type="caution">
    <text evidence="1">The sequence shown here is derived from an EMBL/GenBank/DDBJ whole genome shotgun (WGS) entry which is preliminary data.</text>
</comment>
<dbReference type="EMBL" id="BJCF01000013">
    <property type="protein sequence ID" value="GCL41882.1"/>
    <property type="molecule type" value="Genomic_DNA"/>
</dbReference>
<reference evidence="2" key="1">
    <citation type="submission" date="2019-02" db="EMBL/GenBank/DDBJ databases">
        <title>Draft genome sequence of Dolichospermum planctonicum NIES-80.</title>
        <authorList>
            <person name="Yamaguchi H."/>
            <person name="Suzuki S."/>
            <person name="Kawachi M."/>
        </authorList>
    </citation>
    <scope>NUCLEOTIDE SEQUENCE [LARGE SCALE GENOMIC DNA]</scope>
    <source>
        <strain evidence="2">NIES-80</strain>
    </source>
</reference>
<dbReference type="Proteomes" id="UP000299367">
    <property type="component" value="Unassembled WGS sequence"/>
</dbReference>
<gene>
    <name evidence="1" type="ORF">NIES80_15810</name>
</gene>